<keyword evidence="8" id="KW-0406">Ion transport</keyword>
<organism evidence="9 11">
    <name type="scientific">Haladaptatus paucihalophilus DX253</name>
    <dbReference type="NCBI Taxonomy" id="797209"/>
    <lineage>
        <taxon>Archaea</taxon>
        <taxon>Methanobacteriati</taxon>
        <taxon>Methanobacteriota</taxon>
        <taxon>Stenosarchaea group</taxon>
        <taxon>Halobacteria</taxon>
        <taxon>Halobacteriales</taxon>
        <taxon>Haladaptataceae</taxon>
        <taxon>Haladaptatus</taxon>
    </lineage>
</organism>
<comment type="activity regulation">
    <text evidence="8">Na(+) is not transported, but it plays an essential structural role and its presence is essential for fluoride channel function.</text>
</comment>
<evidence type="ECO:0000313" key="9">
    <source>
        <dbReference type="EMBL" id="EFW91996.1"/>
    </source>
</evidence>
<keyword evidence="5 8" id="KW-0472">Membrane</keyword>
<feature type="binding site" evidence="8">
    <location>
        <position position="70"/>
    </location>
    <ligand>
        <name>Na(+)</name>
        <dbReference type="ChEBI" id="CHEBI:29101"/>
        <note>structural</note>
    </ligand>
</feature>
<name>E7QTR7_HALPU</name>
<keyword evidence="8" id="KW-0813">Transport</keyword>
<keyword evidence="2 8" id="KW-1003">Cell membrane</keyword>
<accession>E7QTR7</accession>
<keyword evidence="12" id="KW-1185">Reference proteome</keyword>
<reference evidence="10" key="3">
    <citation type="submission" date="2016-11" db="EMBL/GenBank/DDBJ databases">
        <authorList>
            <person name="Jaros S."/>
            <person name="Januszkiewicz K."/>
            <person name="Wedrychowicz H."/>
        </authorList>
    </citation>
    <scope>NUCLEOTIDE SEQUENCE [LARGE SCALE GENOMIC DNA]</scope>
    <source>
        <strain evidence="10">DX253</strain>
    </source>
</reference>
<dbReference type="EMBL" id="FRAN01000003">
    <property type="protein sequence ID" value="SHK85270.1"/>
    <property type="molecule type" value="Genomic_DNA"/>
</dbReference>
<dbReference type="Pfam" id="PF02537">
    <property type="entry name" value="CRCB"/>
    <property type="match status" value="1"/>
</dbReference>
<feature type="binding site" evidence="8">
    <location>
        <position position="73"/>
    </location>
    <ligand>
        <name>Na(+)</name>
        <dbReference type="ChEBI" id="CHEBI:29101"/>
        <note>structural</note>
    </ligand>
</feature>
<keyword evidence="8" id="KW-0407">Ion channel</keyword>
<dbReference type="NCBIfam" id="TIGR00494">
    <property type="entry name" value="crcB"/>
    <property type="match status" value="1"/>
</dbReference>
<protein>
    <recommendedName>
        <fullName evidence="8">Fluoride-specific ion channel FluC</fullName>
    </recommendedName>
</protein>
<keyword evidence="4 8" id="KW-1133">Transmembrane helix</keyword>
<proteinExistence type="inferred from homology"/>
<dbReference type="PANTHER" id="PTHR28259">
    <property type="entry name" value="FLUORIDE EXPORT PROTEIN 1-RELATED"/>
    <property type="match status" value="1"/>
</dbReference>
<feature type="transmembrane region" description="Helical" evidence="8">
    <location>
        <begin position="33"/>
        <end position="53"/>
    </location>
</feature>
<sequence>MTSLDPAHIVGTGGAIGALCRHFVSERVDADEFPIGTFTVNVAGSFVLGLLTFLSIDNQLALLLGTGACGSFTTFSSFSFETFRLWETGERLRATVNAFGNLAGAGIAIAVAWGVVQLLG</sequence>
<evidence type="ECO:0000256" key="1">
    <source>
        <dbReference type="ARBA" id="ARBA00004651"/>
    </source>
</evidence>
<evidence type="ECO:0000313" key="11">
    <source>
        <dbReference type="Proteomes" id="UP000003751"/>
    </source>
</evidence>
<evidence type="ECO:0000313" key="10">
    <source>
        <dbReference type="EMBL" id="SHK85270.1"/>
    </source>
</evidence>
<dbReference type="eggNOG" id="arCOG04701">
    <property type="taxonomic scope" value="Archaea"/>
</dbReference>
<dbReference type="EMBL" id="AEMG01000009">
    <property type="protein sequence ID" value="EFW91996.1"/>
    <property type="molecule type" value="Genomic_DNA"/>
</dbReference>
<dbReference type="InterPro" id="IPR003691">
    <property type="entry name" value="FluC"/>
</dbReference>
<dbReference type="GO" id="GO:0140114">
    <property type="term" value="P:cellular detoxification of fluoride"/>
    <property type="evidence" value="ECO:0007669"/>
    <property type="project" value="UniProtKB-UniRule"/>
</dbReference>
<evidence type="ECO:0000256" key="6">
    <source>
        <dbReference type="ARBA" id="ARBA00035120"/>
    </source>
</evidence>
<keyword evidence="3 8" id="KW-0812">Transmembrane</keyword>
<evidence type="ECO:0000256" key="7">
    <source>
        <dbReference type="ARBA" id="ARBA00035585"/>
    </source>
</evidence>
<evidence type="ECO:0000256" key="2">
    <source>
        <dbReference type="ARBA" id="ARBA00022475"/>
    </source>
</evidence>
<evidence type="ECO:0000313" key="12">
    <source>
        <dbReference type="Proteomes" id="UP000184203"/>
    </source>
</evidence>
<dbReference type="GO" id="GO:0005886">
    <property type="term" value="C:plasma membrane"/>
    <property type="evidence" value="ECO:0007669"/>
    <property type="project" value="UniProtKB-SubCell"/>
</dbReference>
<keyword evidence="8" id="KW-0479">Metal-binding</keyword>
<dbReference type="Proteomes" id="UP000003751">
    <property type="component" value="Unassembled WGS sequence"/>
</dbReference>
<keyword evidence="8" id="KW-0915">Sodium</keyword>
<comment type="catalytic activity">
    <reaction evidence="7">
        <text>fluoride(in) = fluoride(out)</text>
        <dbReference type="Rhea" id="RHEA:76159"/>
        <dbReference type="ChEBI" id="CHEBI:17051"/>
    </reaction>
    <physiologicalReaction direction="left-to-right" evidence="7">
        <dbReference type="Rhea" id="RHEA:76160"/>
    </physiologicalReaction>
</comment>
<evidence type="ECO:0000256" key="4">
    <source>
        <dbReference type="ARBA" id="ARBA00022989"/>
    </source>
</evidence>
<gene>
    <name evidence="8" type="primary">fluC</name>
    <name evidence="8" type="synonym">crcB</name>
    <name evidence="10" type="ORF">SAMN05444342_2399</name>
    <name evidence="9" type="ORF">ZOD2009_10975</name>
</gene>
<dbReference type="STRING" id="797209.GCA_000376445_02600"/>
<dbReference type="RefSeq" id="WP_007979694.1">
    <property type="nucleotide sequence ID" value="NZ_AEMG01000009.1"/>
</dbReference>
<dbReference type="GO" id="GO:0046872">
    <property type="term" value="F:metal ion binding"/>
    <property type="evidence" value="ECO:0007669"/>
    <property type="project" value="UniProtKB-KW"/>
</dbReference>
<reference evidence="12" key="2">
    <citation type="submission" date="2016-11" db="EMBL/GenBank/DDBJ databases">
        <authorList>
            <person name="Varghese N."/>
            <person name="Submissions S."/>
        </authorList>
    </citation>
    <scope>NUCLEOTIDE SEQUENCE [LARGE SCALE GENOMIC DNA]</scope>
    <source>
        <strain evidence="12">DX253</strain>
    </source>
</reference>
<feature type="transmembrane region" description="Helical" evidence="8">
    <location>
        <begin position="60"/>
        <end position="78"/>
    </location>
</feature>
<reference evidence="9 11" key="1">
    <citation type="journal article" date="2014" name="ISME J.">
        <title>Trehalose/2-sulfotrehalose biosynthesis and glycine-betaine uptake are widely spread mechanisms for osmoadaptation in the Halobacteriales.</title>
        <authorList>
            <person name="Youssef N.H."/>
            <person name="Savage-Ashlock K.N."/>
            <person name="McCully A.L."/>
            <person name="Luedtke B."/>
            <person name="Shaw E.I."/>
            <person name="Hoff W.D."/>
            <person name="Elshahed M.S."/>
        </authorList>
    </citation>
    <scope>NUCLEOTIDE SEQUENCE [LARGE SCALE GENOMIC DNA]</scope>
    <source>
        <strain evidence="9 11">DX253</strain>
    </source>
</reference>
<evidence type="ECO:0000256" key="5">
    <source>
        <dbReference type="ARBA" id="ARBA00023136"/>
    </source>
</evidence>
<dbReference type="PANTHER" id="PTHR28259:SF1">
    <property type="entry name" value="FLUORIDE EXPORT PROTEIN 1-RELATED"/>
    <property type="match status" value="1"/>
</dbReference>
<dbReference type="AlphaFoldDB" id="E7QTR7"/>
<dbReference type="Proteomes" id="UP000184203">
    <property type="component" value="Unassembled WGS sequence"/>
</dbReference>
<feature type="transmembrane region" description="Helical" evidence="8">
    <location>
        <begin position="98"/>
        <end position="119"/>
    </location>
</feature>
<comment type="similarity">
    <text evidence="6 8">Belongs to the fluoride channel Fluc/FEX (TC 1.A.43) family.</text>
</comment>
<dbReference type="HAMAP" id="MF_00454">
    <property type="entry name" value="FluC"/>
    <property type="match status" value="1"/>
</dbReference>
<evidence type="ECO:0000256" key="8">
    <source>
        <dbReference type="HAMAP-Rule" id="MF_00454"/>
    </source>
</evidence>
<dbReference type="OrthoDB" id="304656at2157"/>
<dbReference type="PATRIC" id="fig|797209.4.peg.2156"/>
<comment type="function">
    <text evidence="8">Fluoride-specific ion channel. Important for reducing fluoride concentration in the cell, thus reducing its toxicity.</text>
</comment>
<comment type="subcellular location">
    <subcellularLocation>
        <location evidence="1 8">Cell membrane</location>
        <topology evidence="1 8">Multi-pass membrane protein</topology>
    </subcellularLocation>
</comment>
<dbReference type="GO" id="GO:0062054">
    <property type="term" value="F:fluoride channel activity"/>
    <property type="evidence" value="ECO:0007669"/>
    <property type="project" value="UniProtKB-UniRule"/>
</dbReference>
<evidence type="ECO:0000256" key="3">
    <source>
        <dbReference type="ARBA" id="ARBA00022692"/>
    </source>
</evidence>